<proteinExistence type="inferred from homology"/>
<dbReference type="EMBL" id="CP001032">
    <property type="protein sequence ID" value="ACB77779.1"/>
    <property type="molecule type" value="Genomic_DNA"/>
</dbReference>
<dbReference type="InterPro" id="IPR001109">
    <property type="entry name" value="Hydrogenase_HupF/HypC"/>
</dbReference>
<accession>B1ZQ58</accession>
<dbReference type="InterPro" id="IPR019812">
    <property type="entry name" value="Hydgase_assmbl_chp_CS"/>
</dbReference>
<keyword evidence="3" id="KW-1185">Reference proteome</keyword>
<evidence type="ECO:0000313" key="2">
    <source>
        <dbReference type="EMBL" id="ACB77779.1"/>
    </source>
</evidence>
<dbReference type="eggNOG" id="COG0298">
    <property type="taxonomic scope" value="Bacteria"/>
</dbReference>
<dbReference type="HOGENOM" id="CLU_159381_1_0_0"/>
<comment type="similarity">
    <text evidence="1">Belongs to the HupF/HypC family.</text>
</comment>
<dbReference type="Gene3D" id="2.30.30.140">
    <property type="match status" value="1"/>
</dbReference>
<dbReference type="GO" id="GO:0051604">
    <property type="term" value="P:protein maturation"/>
    <property type="evidence" value="ECO:0007669"/>
    <property type="project" value="TreeGrafter"/>
</dbReference>
<evidence type="ECO:0000313" key="3">
    <source>
        <dbReference type="Proteomes" id="UP000007013"/>
    </source>
</evidence>
<gene>
    <name evidence="2" type="ordered locus">Oter_4508</name>
</gene>
<dbReference type="PRINTS" id="PR00445">
    <property type="entry name" value="HUPFHYPC"/>
</dbReference>
<dbReference type="PANTHER" id="PTHR35177">
    <property type="entry name" value="HYDROGENASE MATURATION FACTOR HYBG"/>
    <property type="match status" value="1"/>
</dbReference>
<evidence type="ECO:0000256" key="1">
    <source>
        <dbReference type="ARBA" id="ARBA00006018"/>
    </source>
</evidence>
<dbReference type="NCBIfam" id="TIGR00074">
    <property type="entry name" value="hypC_hupF"/>
    <property type="match status" value="1"/>
</dbReference>
<dbReference type="SUPFAM" id="SSF159127">
    <property type="entry name" value="HupF/HypC-like"/>
    <property type="match status" value="1"/>
</dbReference>
<dbReference type="OrthoDB" id="9806017at2"/>
<dbReference type="PROSITE" id="PS01097">
    <property type="entry name" value="HUPF_HYPC"/>
    <property type="match status" value="1"/>
</dbReference>
<organism evidence="2 3">
    <name type="scientific">Opitutus terrae (strain DSM 11246 / JCM 15787 / PB90-1)</name>
    <dbReference type="NCBI Taxonomy" id="452637"/>
    <lineage>
        <taxon>Bacteria</taxon>
        <taxon>Pseudomonadati</taxon>
        <taxon>Verrucomicrobiota</taxon>
        <taxon>Opitutia</taxon>
        <taxon>Opitutales</taxon>
        <taxon>Opitutaceae</taxon>
        <taxon>Opitutus</taxon>
    </lineage>
</organism>
<dbReference type="GO" id="GO:1902670">
    <property type="term" value="F:carbon dioxide binding"/>
    <property type="evidence" value="ECO:0007669"/>
    <property type="project" value="TreeGrafter"/>
</dbReference>
<sequence length="94" mass="10037">MCLAVPGRILAISGADFFRTARVDFGGIVKEVNLACVPEARLDDYVLVHVGVALSVIDEREAAEVFSYLKQMEELAELAPPPPVDSSPPATPPS</sequence>
<dbReference type="PANTHER" id="PTHR35177:SF2">
    <property type="entry name" value="HYDROGENASE MATURATION FACTOR HYBG"/>
    <property type="match status" value="1"/>
</dbReference>
<dbReference type="GO" id="GO:0005506">
    <property type="term" value="F:iron ion binding"/>
    <property type="evidence" value="ECO:0007669"/>
    <property type="project" value="TreeGrafter"/>
</dbReference>
<dbReference type="KEGG" id="ote:Oter_4508"/>
<name>B1ZQ58_OPITP</name>
<dbReference type="Proteomes" id="UP000007013">
    <property type="component" value="Chromosome"/>
</dbReference>
<reference evidence="2 3" key="1">
    <citation type="journal article" date="2011" name="J. Bacteriol.">
        <title>Genome sequence of the verrucomicrobium Opitutus terrae PB90-1, an abundant inhabitant of rice paddy soil ecosystems.</title>
        <authorList>
            <person name="van Passel M.W."/>
            <person name="Kant R."/>
            <person name="Palva A."/>
            <person name="Copeland A."/>
            <person name="Lucas S."/>
            <person name="Lapidus A."/>
            <person name="Glavina del Rio T."/>
            <person name="Pitluck S."/>
            <person name="Goltsman E."/>
            <person name="Clum A."/>
            <person name="Sun H."/>
            <person name="Schmutz J."/>
            <person name="Larimer F.W."/>
            <person name="Land M.L."/>
            <person name="Hauser L."/>
            <person name="Kyrpides N."/>
            <person name="Mikhailova N."/>
            <person name="Richardson P.P."/>
            <person name="Janssen P.H."/>
            <person name="de Vos W.M."/>
            <person name="Smidt H."/>
        </authorList>
    </citation>
    <scope>NUCLEOTIDE SEQUENCE [LARGE SCALE GENOMIC DNA]</scope>
    <source>
        <strain evidence="3">DSM 11246 / JCM 15787 / PB90-1</strain>
    </source>
</reference>
<dbReference type="AlphaFoldDB" id="B1ZQ58"/>
<protein>
    <submittedName>
        <fullName evidence="2">Hydrogenase assembly chaperone hypC/hupF</fullName>
    </submittedName>
</protein>
<dbReference type="Pfam" id="PF01455">
    <property type="entry name" value="HupF_HypC"/>
    <property type="match status" value="1"/>
</dbReference>
<dbReference type="STRING" id="452637.Oter_4508"/>